<dbReference type="EMBL" id="JAUDZG010000005">
    <property type="protein sequence ID" value="KAK3304358.1"/>
    <property type="molecule type" value="Genomic_DNA"/>
</dbReference>
<evidence type="ECO:0000313" key="2">
    <source>
        <dbReference type="EMBL" id="KAK3304358.1"/>
    </source>
</evidence>
<comment type="caution">
    <text evidence="2">The sequence shown here is derived from an EMBL/GenBank/DDBJ whole genome shotgun (WGS) entry which is preliminary data.</text>
</comment>
<dbReference type="GeneID" id="87886817"/>
<dbReference type="AlphaFoldDB" id="A0AAJ0GQM5"/>
<accession>A0AAJ0GQM5</accession>
<dbReference type="RefSeq" id="XP_062720138.1">
    <property type="nucleotide sequence ID" value="XM_062867988.1"/>
</dbReference>
<feature type="compositionally biased region" description="Basic residues" evidence="1">
    <location>
        <begin position="276"/>
        <end position="291"/>
    </location>
</feature>
<evidence type="ECO:0000256" key="1">
    <source>
        <dbReference type="SAM" id="MobiDB-lite"/>
    </source>
</evidence>
<feature type="compositionally biased region" description="Basic and acidic residues" evidence="1">
    <location>
        <begin position="292"/>
        <end position="308"/>
    </location>
</feature>
<reference evidence="2" key="1">
    <citation type="journal article" date="2023" name="Mol. Phylogenet. Evol.">
        <title>Genome-scale phylogeny and comparative genomics of the fungal order Sordariales.</title>
        <authorList>
            <person name="Hensen N."/>
            <person name="Bonometti L."/>
            <person name="Westerberg I."/>
            <person name="Brannstrom I.O."/>
            <person name="Guillou S."/>
            <person name="Cros-Aarteil S."/>
            <person name="Calhoun S."/>
            <person name="Haridas S."/>
            <person name="Kuo A."/>
            <person name="Mondo S."/>
            <person name="Pangilinan J."/>
            <person name="Riley R."/>
            <person name="LaButti K."/>
            <person name="Andreopoulos B."/>
            <person name="Lipzen A."/>
            <person name="Chen C."/>
            <person name="Yan M."/>
            <person name="Daum C."/>
            <person name="Ng V."/>
            <person name="Clum A."/>
            <person name="Steindorff A."/>
            <person name="Ohm R.A."/>
            <person name="Martin F."/>
            <person name="Silar P."/>
            <person name="Natvig D.O."/>
            <person name="Lalanne C."/>
            <person name="Gautier V."/>
            <person name="Ament-Velasquez S.L."/>
            <person name="Kruys A."/>
            <person name="Hutchinson M.I."/>
            <person name="Powell A.J."/>
            <person name="Barry K."/>
            <person name="Miller A.N."/>
            <person name="Grigoriev I.V."/>
            <person name="Debuchy R."/>
            <person name="Gladieux P."/>
            <person name="Hiltunen Thoren M."/>
            <person name="Johannesson H."/>
        </authorList>
    </citation>
    <scope>NUCLEOTIDE SEQUENCE</scope>
    <source>
        <strain evidence="2">CBS 333.67</strain>
    </source>
</reference>
<protein>
    <submittedName>
        <fullName evidence="2">Uncharacterized protein</fullName>
    </submittedName>
</protein>
<organism evidence="2 3">
    <name type="scientific">Chaetomium strumarium</name>
    <dbReference type="NCBI Taxonomy" id="1170767"/>
    <lineage>
        <taxon>Eukaryota</taxon>
        <taxon>Fungi</taxon>
        <taxon>Dikarya</taxon>
        <taxon>Ascomycota</taxon>
        <taxon>Pezizomycotina</taxon>
        <taxon>Sordariomycetes</taxon>
        <taxon>Sordariomycetidae</taxon>
        <taxon>Sordariales</taxon>
        <taxon>Chaetomiaceae</taxon>
        <taxon>Chaetomium</taxon>
    </lineage>
</organism>
<keyword evidence="3" id="KW-1185">Reference proteome</keyword>
<sequence length="340" mass="35683">MSTNGDDPKDKLPIAAHAIFNQIGLGLAKHQRITSTISKHRSSTTTTTTTTQGIGRGFSSLATTGHAPNGTEISTPHHFNSQSNGGSSGSGSGIEDEQDLYSASSNAGLGFSPSPSPASSSSSSKNNGESKDTAALRRRVLGRNAARQVAEAKANRKRMAEDSESEEEVGKGSLVKAGGRARVKAKRTEEYGREGEGNGVDGPARKKVRVGEVLAEEEEGKEIGPGAAAASELNGNERDEGDADDTMGDADASVGVAEENDGHRGAGQGQLAAEKKMRKKNKKNKKTKKKQERGNDGKVEVEGSEKQEASMLSEYPQSMPPLKMGIQTGNNIIDILQPKA</sequence>
<evidence type="ECO:0000313" key="3">
    <source>
        <dbReference type="Proteomes" id="UP001273166"/>
    </source>
</evidence>
<feature type="compositionally biased region" description="Acidic residues" evidence="1">
    <location>
        <begin position="239"/>
        <end position="248"/>
    </location>
</feature>
<reference evidence="2" key="2">
    <citation type="submission" date="2023-06" db="EMBL/GenBank/DDBJ databases">
        <authorList>
            <consortium name="Lawrence Berkeley National Laboratory"/>
            <person name="Mondo S.J."/>
            <person name="Hensen N."/>
            <person name="Bonometti L."/>
            <person name="Westerberg I."/>
            <person name="Brannstrom I.O."/>
            <person name="Guillou S."/>
            <person name="Cros-Aarteil S."/>
            <person name="Calhoun S."/>
            <person name="Haridas S."/>
            <person name="Kuo A."/>
            <person name="Pangilinan J."/>
            <person name="Riley R."/>
            <person name="Labutti K."/>
            <person name="Andreopoulos B."/>
            <person name="Lipzen A."/>
            <person name="Chen C."/>
            <person name="Yanf M."/>
            <person name="Daum C."/>
            <person name="Ng V."/>
            <person name="Clum A."/>
            <person name="Steindorff A."/>
            <person name="Ohm R."/>
            <person name="Martin F."/>
            <person name="Silar P."/>
            <person name="Natvig D."/>
            <person name="Lalanne C."/>
            <person name="Gautier V."/>
            <person name="Ament-Velasquez S.L."/>
            <person name="Kruys A."/>
            <person name="Hutchinson M.I."/>
            <person name="Powell A.J."/>
            <person name="Barry K."/>
            <person name="Miller A.N."/>
            <person name="Grigoriev I.V."/>
            <person name="Debuchy R."/>
            <person name="Gladieux P."/>
            <person name="Thoren M.H."/>
            <person name="Johannesson H."/>
        </authorList>
    </citation>
    <scope>NUCLEOTIDE SEQUENCE</scope>
    <source>
        <strain evidence="2">CBS 333.67</strain>
    </source>
</reference>
<proteinExistence type="predicted"/>
<gene>
    <name evidence="2" type="ORF">B0T15DRAFT_512518</name>
</gene>
<dbReference type="Proteomes" id="UP001273166">
    <property type="component" value="Unassembled WGS sequence"/>
</dbReference>
<feature type="region of interest" description="Disordered" evidence="1">
    <location>
        <begin position="36"/>
        <end position="326"/>
    </location>
</feature>
<name>A0AAJ0GQM5_9PEZI</name>
<feature type="compositionally biased region" description="Basic and acidic residues" evidence="1">
    <location>
        <begin position="186"/>
        <end position="196"/>
    </location>
</feature>